<dbReference type="Proteomes" id="UP000239415">
    <property type="component" value="Unassembled WGS sequence"/>
</dbReference>
<organism evidence="1 2">
    <name type="scientific">Actinoplanes italicus</name>
    <dbReference type="NCBI Taxonomy" id="113567"/>
    <lineage>
        <taxon>Bacteria</taxon>
        <taxon>Bacillati</taxon>
        <taxon>Actinomycetota</taxon>
        <taxon>Actinomycetes</taxon>
        <taxon>Micromonosporales</taxon>
        <taxon>Micromonosporaceae</taxon>
        <taxon>Actinoplanes</taxon>
    </lineage>
</organism>
<dbReference type="RefSeq" id="WP_106316800.1">
    <property type="nucleotide sequence ID" value="NZ_BOMO01000042.1"/>
</dbReference>
<protein>
    <submittedName>
        <fullName evidence="1">Uncharacterized protein</fullName>
    </submittedName>
</protein>
<dbReference type="OrthoDB" id="9790554at2"/>
<evidence type="ECO:0000313" key="2">
    <source>
        <dbReference type="Proteomes" id="UP000239415"/>
    </source>
</evidence>
<gene>
    <name evidence="1" type="ORF">CLV67_103380</name>
</gene>
<accession>A0A2T0KJC1</accession>
<comment type="caution">
    <text evidence="1">The sequence shown here is derived from an EMBL/GenBank/DDBJ whole genome shotgun (WGS) entry which is preliminary data.</text>
</comment>
<dbReference type="EMBL" id="PVMZ01000003">
    <property type="protein sequence ID" value="PRX23631.1"/>
    <property type="molecule type" value="Genomic_DNA"/>
</dbReference>
<sequence>MKTFPHWRAVGRAMLDARRREGVTAPRTVLDNRRGAPAVELTWEREDGLTVGLWRLRSGRSGPDLGVRYPDRADGTNLFAGMDSIDDAGQVLRVLAALELIPADIAYAADERYGRCVKCGRLAQWWPAEAGADDRWVHDVRLRFDGNPHEAEVAS</sequence>
<proteinExistence type="predicted"/>
<keyword evidence="2" id="KW-1185">Reference proteome</keyword>
<name>A0A2T0KJC1_9ACTN</name>
<reference evidence="1 2" key="1">
    <citation type="submission" date="2018-03" db="EMBL/GenBank/DDBJ databases">
        <title>Genomic Encyclopedia of Archaeal and Bacterial Type Strains, Phase II (KMG-II): from individual species to whole genera.</title>
        <authorList>
            <person name="Goeker M."/>
        </authorList>
    </citation>
    <scope>NUCLEOTIDE SEQUENCE [LARGE SCALE GENOMIC DNA]</scope>
    <source>
        <strain evidence="1 2">DSM 43146</strain>
    </source>
</reference>
<evidence type="ECO:0000313" key="1">
    <source>
        <dbReference type="EMBL" id="PRX23631.1"/>
    </source>
</evidence>
<dbReference type="AlphaFoldDB" id="A0A2T0KJC1"/>